<feature type="transmembrane region" description="Helical" evidence="1">
    <location>
        <begin position="23"/>
        <end position="40"/>
    </location>
</feature>
<evidence type="ECO:0000313" key="2">
    <source>
        <dbReference type="EMBL" id="VAW45622.1"/>
    </source>
</evidence>
<keyword evidence="1" id="KW-0812">Transmembrane</keyword>
<gene>
    <name evidence="3" type="ORF">MNBD_GAMMA03-1089</name>
    <name evidence="2" type="ORF">MNBD_GAMMA04-2164</name>
</gene>
<keyword evidence="1" id="KW-1133">Transmembrane helix</keyword>
<proteinExistence type="predicted"/>
<name>A0A3B0W2W8_9ZZZZ</name>
<organism evidence="2">
    <name type="scientific">hydrothermal vent metagenome</name>
    <dbReference type="NCBI Taxonomy" id="652676"/>
    <lineage>
        <taxon>unclassified sequences</taxon>
        <taxon>metagenomes</taxon>
        <taxon>ecological metagenomes</taxon>
    </lineage>
</organism>
<dbReference type="EMBL" id="UOFB01000095">
    <property type="protein sequence ID" value="VAW45622.1"/>
    <property type="molecule type" value="Genomic_DNA"/>
</dbReference>
<accession>A0A3B0W2W8</accession>
<dbReference type="EMBL" id="UOFC01000243">
    <property type="protein sequence ID" value="VAW48913.1"/>
    <property type="molecule type" value="Genomic_DNA"/>
</dbReference>
<evidence type="ECO:0000256" key="1">
    <source>
        <dbReference type="SAM" id="Phobius"/>
    </source>
</evidence>
<dbReference type="AlphaFoldDB" id="A0A3B0W2W8"/>
<reference evidence="2" key="1">
    <citation type="submission" date="2018-06" db="EMBL/GenBank/DDBJ databases">
        <authorList>
            <person name="Zhirakovskaya E."/>
        </authorList>
    </citation>
    <scope>NUCLEOTIDE SEQUENCE</scope>
</reference>
<feature type="non-terminal residue" evidence="2">
    <location>
        <position position="1"/>
    </location>
</feature>
<sequence>PEIGSSIKYVRQGYRLYHFKHHLIIYCMTSTVIDIVRVLGENMDVKRHL</sequence>
<evidence type="ECO:0008006" key="4">
    <source>
        <dbReference type="Google" id="ProtNLM"/>
    </source>
</evidence>
<dbReference type="InterPro" id="IPR035093">
    <property type="entry name" value="RelE/ParE_toxin_dom_sf"/>
</dbReference>
<evidence type="ECO:0000313" key="3">
    <source>
        <dbReference type="EMBL" id="VAW48913.1"/>
    </source>
</evidence>
<protein>
    <recommendedName>
        <fullName evidence="4">Death on curing protein, Doc toxin</fullName>
    </recommendedName>
</protein>
<keyword evidence="1" id="KW-0472">Membrane</keyword>
<dbReference type="Gene3D" id="3.30.2310.20">
    <property type="entry name" value="RelE-like"/>
    <property type="match status" value="1"/>
</dbReference>